<dbReference type="Gene3D" id="2.60.120.10">
    <property type="entry name" value="Jelly Rolls"/>
    <property type="match status" value="1"/>
</dbReference>
<dbReference type="EMBL" id="CP150951">
    <property type="protein sequence ID" value="WZC50821.1"/>
    <property type="molecule type" value="Genomic_DNA"/>
</dbReference>
<keyword evidence="3" id="KW-1185">Reference proteome</keyword>
<dbReference type="InterPro" id="IPR014710">
    <property type="entry name" value="RmlC-like_jellyroll"/>
</dbReference>
<dbReference type="InterPro" id="IPR011051">
    <property type="entry name" value="RmlC_Cupin_sf"/>
</dbReference>
<name>A0ABZ2V9E6_9RHOB</name>
<organism evidence="2 3">
    <name type="scientific">Yoonia phaeophyticola</name>
    <dbReference type="NCBI Taxonomy" id="3137369"/>
    <lineage>
        <taxon>Bacteria</taxon>
        <taxon>Pseudomonadati</taxon>
        <taxon>Pseudomonadota</taxon>
        <taxon>Alphaproteobacteria</taxon>
        <taxon>Rhodobacterales</taxon>
        <taxon>Paracoccaceae</taxon>
        <taxon>Yoonia</taxon>
    </lineage>
</organism>
<dbReference type="SUPFAM" id="SSF51182">
    <property type="entry name" value="RmlC-like cupins"/>
    <property type="match status" value="1"/>
</dbReference>
<sequence length="185" mass="19720">MYLSLMRAAPRTAPPLAVIAWKPHADTPEAHPAGQVVAPDDADADAFFATLTDAKQTGPHVLMSHACPPVSGPVMLRLDEVCFPVGAVAARHTHAGAGIRYLVRGALKIEAEDHTQVMTPGACWFEPENAPVRATALHGQGVTSFLRAMIIPAAYAGKSTFQLVDPADAALPRLQQTHRHMDLPL</sequence>
<dbReference type="Proteomes" id="UP001440612">
    <property type="component" value="Chromosome"/>
</dbReference>
<reference evidence="3" key="1">
    <citation type="submission" date="2024-04" db="EMBL/GenBank/DDBJ databases">
        <title>Phylogenomic analyses of a clade within the roseobacter group suggest taxonomic reassignments of species of the genera Aestuariivita, Citreicella, Loktanella, Nautella, Pelagibaca, Ruegeria, Thalassobius, Thiobacimonas and Tropicibacter, and the proposal o.</title>
        <authorList>
            <person name="Jeon C.O."/>
        </authorList>
    </citation>
    <scope>NUCLEOTIDE SEQUENCE [LARGE SCALE GENOMIC DNA]</scope>
    <source>
        <strain evidence="3">BS5-3</strain>
    </source>
</reference>
<accession>A0ABZ2V9E6</accession>
<feature type="domain" description="Cupin type-2" evidence="1">
    <location>
        <begin position="81"/>
        <end position="131"/>
    </location>
</feature>
<gene>
    <name evidence="2" type="ORF">AABB29_09530</name>
</gene>
<proteinExistence type="predicted"/>
<dbReference type="Pfam" id="PF07883">
    <property type="entry name" value="Cupin_2"/>
    <property type="match status" value="1"/>
</dbReference>
<evidence type="ECO:0000313" key="3">
    <source>
        <dbReference type="Proteomes" id="UP001440612"/>
    </source>
</evidence>
<dbReference type="InterPro" id="IPR013096">
    <property type="entry name" value="Cupin_2"/>
</dbReference>
<protein>
    <submittedName>
        <fullName evidence="2">Cupin domain-containing protein</fullName>
    </submittedName>
</protein>
<evidence type="ECO:0000313" key="2">
    <source>
        <dbReference type="EMBL" id="WZC50821.1"/>
    </source>
</evidence>
<dbReference type="RefSeq" id="WP_341368918.1">
    <property type="nucleotide sequence ID" value="NZ_CP150951.2"/>
</dbReference>
<evidence type="ECO:0000259" key="1">
    <source>
        <dbReference type="Pfam" id="PF07883"/>
    </source>
</evidence>